<dbReference type="KEGG" id="coc:Coch_1695"/>
<reference evidence="1 2" key="1">
    <citation type="journal article" date="2009" name="Stand. Genomic Sci.">
        <title>Complete genome sequence of Capnocytophaga ochracea type strain (VPI 2845).</title>
        <authorList>
            <person name="Mavrommatis K."/>
            <person name="Gronow S."/>
            <person name="Saunders E."/>
            <person name="Land M."/>
            <person name="Lapidus A."/>
            <person name="Copeland A."/>
            <person name="Glavina Del Rio T."/>
            <person name="Nolan M."/>
            <person name="Lucas S."/>
            <person name="Chen F."/>
            <person name="Tice H."/>
            <person name="Cheng J.F."/>
            <person name="Bruce D."/>
            <person name="Goodwin L."/>
            <person name="Pitluck S."/>
            <person name="Pati A."/>
            <person name="Ivanova N."/>
            <person name="Chen A."/>
            <person name="Palaniappan K."/>
            <person name="Chain P."/>
            <person name="Hauser L."/>
            <person name="Chang Y.J."/>
            <person name="Jeffries C.D."/>
            <person name="Brettin T."/>
            <person name="Detter J.C."/>
            <person name="Han C."/>
            <person name="Bristow J."/>
            <person name="Goker M."/>
            <person name="Rohde M."/>
            <person name="Eisen J.A."/>
            <person name="Markowitz V."/>
            <person name="Kyrpides N.C."/>
            <person name="Klenk H.P."/>
            <person name="Hugenholtz P."/>
        </authorList>
    </citation>
    <scope>NUCLEOTIDE SEQUENCE [LARGE SCALE GENOMIC DNA]</scope>
    <source>
        <strain evidence="2">ATCC 27872 / DSM 7271 / JCM 12966 / VPI 2845</strain>
    </source>
</reference>
<dbReference type="Proteomes" id="UP000006650">
    <property type="component" value="Chromosome"/>
</dbReference>
<gene>
    <name evidence="1" type="ordered locus">Coch_1695</name>
</gene>
<evidence type="ECO:0000313" key="1">
    <source>
        <dbReference type="EMBL" id="ACU93240.1"/>
    </source>
</evidence>
<protein>
    <submittedName>
        <fullName evidence="1">Uncharacterized protein</fullName>
    </submittedName>
</protein>
<dbReference type="GeneID" id="51518919"/>
<proteinExistence type="predicted"/>
<dbReference type="STRING" id="521097.Coch_1695"/>
<dbReference type="EMBL" id="CP001632">
    <property type="protein sequence ID" value="ACU93240.1"/>
    <property type="molecule type" value="Genomic_DNA"/>
</dbReference>
<organism evidence="1 2">
    <name type="scientific">Capnocytophaga ochracea (strain ATCC 27872 / DSM 7271 / CCUG 9716 / JCM 12966 / NCTC 12371 / SS31 / VPI 2845)</name>
    <name type="common">Bacteroides ochraceus</name>
    <dbReference type="NCBI Taxonomy" id="521097"/>
    <lineage>
        <taxon>Bacteria</taxon>
        <taxon>Pseudomonadati</taxon>
        <taxon>Bacteroidota</taxon>
        <taxon>Flavobacteriia</taxon>
        <taxon>Flavobacteriales</taxon>
        <taxon>Flavobacteriaceae</taxon>
        <taxon>Capnocytophaga</taxon>
    </lineage>
</organism>
<accession>C7M7P6</accession>
<keyword evidence="2" id="KW-1185">Reference proteome</keyword>
<dbReference type="eggNOG" id="ENOG50310VN">
    <property type="taxonomic scope" value="Bacteria"/>
</dbReference>
<sequence>MAISEIIQTYRALGLETSLNFGQYTKHLQNEIAKEKDFRGKEDKTIEWKF</sequence>
<dbReference type="HOGENOM" id="CLU_3115880_0_0_10"/>
<dbReference type="AlphaFoldDB" id="C7M7P6"/>
<dbReference type="RefSeq" id="WP_015782755.1">
    <property type="nucleotide sequence ID" value="NC_013162.1"/>
</dbReference>
<name>C7M7P6_CAPOD</name>
<evidence type="ECO:0000313" key="2">
    <source>
        <dbReference type="Proteomes" id="UP000006650"/>
    </source>
</evidence>